<sequence length="110" mass="11955">MGTIGMRGGEHKGCMDDGKKGLRGVPEKLPDLAILAHRSRKIDESSVLKSSAGRSGTITGEEERSKTDRELKDLVGNGRTGGKRSKVIGNQMGSREKDSHAPVQEEKKRR</sequence>
<feature type="region of interest" description="Disordered" evidence="1">
    <location>
        <begin position="38"/>
        <end position="110"/>
    </location>
</feature>
<feature type="compositionally biased region" description="Basic and acidic residues" evidence="1">
    <location>
        <begin position="94"/>
        <end position="110"/>
    </location>
</feature>
<organism evidence="2 3">
    <name type="scientific">Microthlaspi erraticum</name>
    <dbReference type="NCBI Taxonomy" id="1685480"/>
    <lineage>
        <taxon>Eukaryota</taxon>
        <taxon>Viridiplantae</taxon>
        <taxon>Streptophyta</taxon>
        <taxon>Embryophyta</taxon>
        <taxon>Tracheophyta</taxon>
        <taxon>Spermatophyta</taxon>
        <taxon>Magnoliopsida</taxon>
        <taxon>eudicotyledons</taxon>
        <taxon>Gunneridae</taxon>
        <taxon>Pentapetalae</taxon>
        <taxon>rosids</taxon>
        <taxon>malvids</taxon>
        <taxon>Brassicales</taxon>
        <taxon>Brassicaceae</taxon>
        <taxon>Coluteocarpeae</taxon>
        <taxon>Microthlaspi</taxon>
    </lineage>
</organism>
<reference evidence="2" key="1">
    <citation type="submission" date="2020-01" db="EMBL/GenBank/DDBJ databases">
        <authorList>
            <person name="Mishra B."/>
        </authorList>
    </citation>
    <scope>NUCLEOTIDE SEQUENCE [LARGE SCALE GENOMIC DNA]</scope>
</reference>
<dbReference type="EMBL" id="CACVBM020001292">
    <property type="protein sequence ID" value="CAA7044066.1"/>
    <property type="molecule type" value="Genomic_DNA"/>
</dbReference>
<proteinExistence type="predicted"/>
<gene>
    <name evidence="2" type="ORF">MERR_LOCUS31301</name>
</gene>
<dbReference type="AlphaFoldDB" id="A0A6D2JW82"/>
<keyword evidence="3" id="KW-1185">Reference proteome</keyword>
<feature type="compositionally biased region" description="Basic and acidic residues" evidence="1">
    <location>
        <begin position="8"/>
        <end position="25"/>
    </location>
</feature>
<dbReference type="Proteomes" id="UP000467841">
    <property type="component" value="Unassembled WGS sequence"/>
</dbReference>
<evidence type="ECO:0000313" key="2">
    <source>
        <dbReference type="EMBL" id="CAA7044066.1"/>
    </source>
</evidence>
<feature type="compositionally biased region" description="Basic and acidic residues" evidence="1">
    <location>
        <begin position="61"/>
        <end position="73"/>
    </location>
</feature>
<feature type="compositionally biased region" description="Polar residues" evidence="1">
    <location>
        <begin position="47"/>
        <end position="58"/>
    </location>
</feature>
<name>A0A6D2JW82_9BRAS</name>
<feature type="region of interest" description="Disordered" evidence="1">
    <location>
        <begin position="1"/>
        <end position="25"/>
    </location>
</feature>
<evidence type="ECO:0000256" key="1">
    <source>
        <dbReference type="SAM" id="MobiDB-lite"/>
    </source>
</evidence>
<evidence type="ECO:0000313" key="3">
    <source>
        <dbReference type="Proteomes" id="UP000467841"/>
    </source>
</evidence>
<accession>A0A6D2JW82</accession>
<comment type="caution">
    <text evidence="2">The sequence shown here is derived from an EMBL/GenBank/DDBJ whole genome shotgun (WGS) entry which is preliminary data.</text>
</comment>
<protein>
    <submittedName>
        <fullName evidence="2">Uncharacterized protein</fullName>
    </submittedName>
</protein>